<dbReference type="InterPro" id="IPR010258">
    <property type="entry name" value="Conjugal_tfr_TrbG/VirB9/CagX"/>
</dbReference>
<sequence>MGSLRTFLLACGVALAVSPAFALDTPVGGSSDRRIRFVDYTPNDVVKVVGRFRASTQIEFAPGEEIAHVAIGDSVAWEVAPAKNILFVKPREKNPATNLQVVTIRQTGERRVYQFELQAAEGDVRREDAYFVVRFRYPSDLAVQRKAEAAAQRAAVDRNRVDDALSLHQTYGARNWRYSAQGSRAIQPDAIYDDGKVTTLRFAGNREIPAIYMVQSDGNETLIPWDARQNGEVAVIHGTSREFRLRRGGDVLCIFNEAYDPVGVNPGTGTTSPSVERVVRPKPRGSDR</sequence>
<dbReference type="CDD" id="cd06911">
    <property type="entry name" value="VirB9_CagX_TrbG"/>
    <property type="match status" value="1"/>
</dbReference>
<proteinExistence type="inferred from homology"/>
<protein>
    <submittedName>
        <fullName evidence="6">P-type conjugative transfer protein VirB9</fullName>
    </submittedName>
</protein>
<name>A0A2P7BUI4_9HYPH</name>
<comment type="caution">
    <text evidence="6">The sequence shown here is derived from an EMBL/GenBank/DDBJ whole genome shotgun (WGS) entry which is preliminary data.</text>
</comment>
<dbReference type="AlphaFoldDB" id="A0A2P7BUI4"/>
<dbReference type="Pfam" id="PF03524">
    <property type="entry name" value="CagX"/>
    <property type="match status" value="1"/>
</dbReference>
<organism evidence="6 7">
    <name type="scientific">Phyllobacterium brassicacearum</name>
    <dbReference type="NCBI Taxonomy" id="314235"/>
    <lineage>
        <taxon>Bacteria</taxon>
        <taxon>Pseudomonadati</taxon>
        <taxon>Pseudomonadota</taxon>
        <taxon>Alphaproteobacteria</taxon>
        <taxon>Hyphomicrobiales</taxon>
        <taxon>Phyllobacteriaceae</taxon>
        <taxon>Phyllobacterium</taxon>
    </lineage>
</organism>
<comment type="similarity">
    <text evidence="1">Belongs to the TrbG/VirB9 family.</text>
</comment>
<dbReference type="OrthoDB" id="7390264at2"/>
<evidence type="ECO:0000256" key="5">
    <source>
        <dbReference type="SAM" id="SignalP"/>
    </source>
</evidence>
<evidence type="ECO:0000256" key="3">
    <source>
        <dbReference type="ARBA" id="ARBA00023026"/>
    </source>
</evidence>
<dbReference type="RefSeq" id="WP_106709551.1">
    <property type="nucleotide sequence ID" value="NZ_PGGO01000002.1"/>
</dbReference>
<dbReference type="EMBL" id="PGGO01000002">
    <property type="protein sequence ID" value="PSH70135.1"/>
    <property type="molecule type" value="Genomic_DNA"/>
</dbReference>
<keyword evidence="3" id="KW-0843">Virulence</keyword>
<evidence type="ECO:0000256" key="4">
    <source>
        <dbReference type="SAM" id="MobiDB-lite"/>
    </source>
</evidence>
<dbReference type="Proteomes" id="UP000241444">
    <property type="component" value="Unassembled WGS sequence"/>
</dbReference>
<evidence type="ECO:0000256" key="1">
    <source>
        <dbReference type="ARBA" id="ARBA00006135"/>
    </source>
</evidence>
<feature type="chain" id="PRO_5015121312" evidence="5">
    <location>
        <begin position="23"/>
        <end position="288"/>
    </location>
</feature>
<keyword evidence="7" id="KW-1185">Reference proteome</keyword>
<gene>
    <name evidence="6" type="primary">virB9</name>
    <name evidence="6" type="ORF">CU102_03280</name>
</gene>
<dbReference type="Gene3D" id="2.60.40.2500">
    <property type="match status" value="1"/>
</dbReference>
<dbReference type="InterPro" id="IPR014148">
    <property type="entry name" value="VirB9"/>
</dbReference>
<reference evidence="7" key="1">
    <citation type="submission" date="2017-11" db="EMBL/GenBank/DDBJ databases">
        <authorList>
            <person name="Kuznetsova I."/>
            <person name="Sazanova A."/>
            <person name="Chirak E."/>
            <person name="Safronova V."/>
            <person name="Willems A."/>
        </authorList>
    </citation>
    <scope>NUCLEOTIDE SEQUENCE [LARGE SCALE GENOMIC DNA]</scope>
    <source>
        <strain evidence="7">STM 196</strain>
    </source>
</reference>
<keyword evidence="2 5" id="KW-0732">Signal</keyword>
<dbReference type="InterPro" id="IPR033645">
    <property type="entry name" value="VirB9/CagX/TrbG_C"/>
</dbReference>
<evidence type="ECO:0000313" key="6">
    <source>
        <dbReference type="EMBL" id="PSH70135.1"/>
    </source>
</evidence>
<feature type="region of interest" description="Disordered" evidence="4">
    <location>
        <begin position="264"/>
        <end position="288"/>
    </location>
</feature>
<dbReference type="NCBIfam" id="TIGR02781">
    <property type="entry name" value="VirB9"/>
    <property type="match status" value="1"/>
</dbReference>
<accession>A0A2P7BUI4</accession>
<evidence type="ECO:0000313" key="7">
    <source>
        <dbReference type="Proteomes" id="UP000241444"/>
    </source>
</evidence>
<feature type="signal peptide" evidence="5">
    <location>
        <begin position="1"/>
        <end position="22"/>
    </location>
</feature>
<evidence type="ECO:0000256" key="2">
    <source>
        <dbReference type="ARBA" id="ARBA00022729"/>
    </source>
</evidence>
<dbReference type="InterPro" id="IPR038161">
    <property type="entry name" value="VirB9/CagX/TrbG_C_sf"/>
</dbReference>